<gene>
    <name evidence="2" type="ORF">VVAX_06349</name>
</gene>
<dbReference type="EMBL" id="LR743508">
    <property type="protein sequence ID" value="CAA2110077.1"/>
    <property type="molecule type" value="Genomic_DNA"/>
</dbReference>
<proteinExistence type="predicted"/>
<sequence>MTPPTFDAVQVGDELPALQLPPVNRTTLALFAGASGDHNPIHIDTDFARRSGMPDVFAQGMLGMAWLGRLLTQWAPQSQLRRFDVRFQGITHLGHAVRCTGRVVEKLEHGGERCVRIEVLSANQYGQARIAGEALVALR</sequence>
<accession>A0A679JS14</accession>
<dbReference type="SUPFAM" id="SSF54637">
    <property type="entry name" value="Thioesterase/thiol ester dehydrase-isomerase"/>
    <property type="match status" value="1"/>
</dbReference>
<dbReference type="Gene3D" id="3.10.129.10">
    <property type="entry name" value="Hotdog Thioesterase"/>
    <property type="match status" value="1"/>
</dbReference>
<dbReference type="InterPro" id="IPR029069">
    <property type="entry name" value="HotDog_dom_sf"/>
</dbReference>
<organism evidence="2">
    <name type="scientific">Variovorax paradoxus</name>
    <dbReference type="NCBI Taxonomy" id="34073"/>
    <lineage>
        <taxon>Bacteria</taxon>
        <taxon>Pseudomonadati</taxon>
        <taxon>Pseudomonadota</taxon>
        <taxon>Betaproteobacteria</taxon>
        <taxon>Burkholderiales</taxon>
        <taxon>Comamonadaceae</taxon>
        <taxon>Variovorax</taxon>
    </lineage>
</organism>
<evidence type="ECO:0000259" key="1">
    <source>
        <dbReference type="Pfam" id="PF01575"/>
    </source>
</evidence>
<dbReference type="RefSeq" id="WP_339094339.1">
    <property type="nucleotide sequence ID" value="NZ_LR743508.1"/>
</dbReference>
<dbReference type="CDD" id="cd03453">
    <property type="entry name" value="SAV4209_like"/>
    <property type="match status" value="1"/>
</dbReference>
<dbReference type="PANTHER" id="PTHR43841">
    <property type="entry name" value="3-HYDROXYACYL-THIOESTER DEHYDRATASE HTDX-RELATED"/>
    <property type="match status" value="1"/>
</dbReference>
<dbReference type="PANTHER" id="PTHR43841:SF3">
    <property type="entry name" value="(3R)-HYDROXYACYL-ACP DEHYDRATASE SUBUNIT HADB"/>
    <property type="match status" value="1"/>
</dbReference>
<reference evidence="2" key="1">
    <citation type="submission" date="2019-12" db="EMBL/GenBank/DDBJ databases">
        <authorList>
            <person name="Cremers G."/>
        </authorList>
    </citation>
    <scope>NUCLEOTIDE SEQUENCE</scope>
    <source>
        <strain evidence="2">Vvax</strain>
    </source>
</reference>
<protein>
    <recommendedName>
        <fullName evidence="1">MaoC-like domain-containing protein</fullName>
    </recommendedName>
</protein>
<evidence type="ECO:0000313" key="2">
    <source>
        <dbReference type="EMBL" id="CAA2110077.1"/>
    </source>
</evidence>
<dbReference type="AlphaFoldDB" id="A0A679JS14"/>
<name>A0A679JS14_VARPD</name>
<dbReference type="Pfam" id="PF01575">
    <property type="entry name" value="MaoC_dehydratas"/>
    <property type="match status" value="1"/>
</dbReference>
<feature type="domain" description="MaoC-like" evidence="1">
    <location>
        <begin position="22"/>
        <end position="120"/>
    </location>
</feature>
<dbReference type="InterPro" id="IPR002539">
    <property type="entry name" value="MaoC-like_dom"/>
</dbReference>